<dbReference type="PANTHER" id="PTHR45982">
    <property type="entry name" value="REGULATOR OF CHROMOSOME CONDENSATION"/>
    <property type="match status" value="1"/>
</dbReference>
<evidence type="ECO:0000256" key="2">
    <source>
        <dbReference type="SAM" id="MobiDB-lite"/>
    </source>
</evidence>
<reference evidence="3 4" key="1">
    <citation type="journal article" date="2015" name="Genome Biol. Evol.">
        <title>Comparative Genomics of a Bacterivorous Green Alga Reveals Evolutionary Causalities and Consequences of Phago-Mixotrophic Mode of Nutrition.</title>
        <authorList>
            <person name="Burns J.A."/>
            <person name="Paasch A."/>
            <person name="Narechania A."/>
            <person name="Kim E."/>
        </authorList>
    </citation>
    <scope>NUCLEOTIDE SEQUENCE [LARGE SCALE GENOMIC DNA]</scope>
    <source>
        <strain evidence="3 4">PLY_AMNH</strain>
    </source>
</reference>
<dbReference type="InterPro" id="IPR009091">
    <property type="entry name" value="RCC1/BLIP-II"/>
</dbReference>
<evidence type="ECO:0000313" key="4">
    <source>
        <dbReference type="Proteomes" id="UP001190700"/>
    </source>
</evidence>
<feature type="repeat" description="RCC1" evidence="1">
    <location>
        <begin position="397"/>
        <end position="446"/>
    </location>
</feature>
<feature type="region of interest" description="Disordered" evidence="2">
    <location>
        <begin position="1"/>
        <end position="27"/>
    </location>
</feature>
<dbReference type="PROSITE" id="PS50012">
    <property type="entry name" value="RCC1_3"/>
    <property type="match status" value="3"/>
</dbReference>
<name>A0AAE0GTQ8_9CHLO</name>
<feature type="repeat" description="RCC1" evidence="1">
    <location>
        <begin position="447"/>
        <end position="498"/>
    </location>
</feature>
<comment type="caution">
    <text evidence="3">The sequence shown here is derived from an EMBL/GenBank/DDBJ whole genome shotgun (WGS) entry which is preliminary data.</text>
</comment>
<organism evidence="3 4">
    <name type="scientific">Cymbomonas tetramitiformis</name>
    <dbReference type="NCBI Taxonomy" id="36881"/>
    <lineage>
        <taxon>Eukaryota</taxon>
        <taxon>Viridiplantae</taxon>
        <taxon>Chlorophyta</taxon>
        <taxon>Pyramimonadophyceae</taxon>
        <taxon>Pyramimonadales</taxon>
        <taxon>Pyramimonadaceae</taxon>
        <taxon>Cymbomonas</taxon>
    </lineage>
</organism>
<protein>
    <submittedName>
        <fullName evidence="3">Uncharacterized protein</fullName>
    </submittedName>
</protein>
<accession>A0AAE0GTQ8</accession>
<dbReference type="InterPro" id="IPR000408">
    <property type="entry name" value="Reg_chr_condens"/>
</dbReference>
<feature type="repeat" description="RCC1" evidence="1">
    <location>
        <begin position="54"/>
        <end position="103"/>
    </location>
</feature>
<feature type="non-terminal residue" evidence="3">
    <location>
        <position position="1"/>
    </location>
</feature>
<gene>
    <name evidence="3" type="ORF">CYMTET_8083</name>
</gene>
<dbReference type="InterPro" id="IPR051553">
    <property type="entry name" value="Ran_GTPase-activating"/>
</dbReference>
<dbReference type="SUPFAM" id="SSF50985">
    <property type="entry name" value="RCC1/BLIP-II"/>
    <property type="match status" value="2"/>
</dbReference>
<dbReference type="Proteomes" id="UP001190700">
    <property type="component" value="Unassembled WGS sequence"/>
</dbReference>
<feature type="region of interest" description="Disordered" evidence="2">
    <location>
        <begin position="288"/>
        <end position="308"/>
    </location>
</feature>
<dbReference type="Gene3D" id="2.130.10.30">
    <property type="entry name" value="Regulator of chromosome condensation 1/beta-lactamase-inhibitor protein II"/>
    <property type="match status" value="2"/>
</dbReference>
<dbReference type="Pfam" id="PF00415">
    <property type="entry name" value="RCC1"/>
    <property type="match status" value="2"/>
</dbReference>
<sequence>RAGCTPAGATRATQLGDGTTSARPSPTKVVPDALWVMVAAAAGSRHTGYLSKDGQYFGVGSDDHGELGFGSDRDVGRWIAMAPLLAGIGVAAGCAHSLLLTYDPCMDGERNADEDSTDCGGSQGAECPPLCGAVGMRGAGRPDIIRGLRRRHRALYVVLWRLLREQWLCHVSTAVCPSGTVRTECVVEGVAQPTSLPTSARRRCSVEAAGAAVRARAVCSSEFHSARTMPGGAPGDHAADGTGMVSHVAECPAGTLVKAYGCHSANDGALEPEGGVCALWISLSAKPRPTGTSAPGRQSSPATSRRLPGACKARMRTALPHCAGGRRHLRAPRDSRGFRHTAPDLLREAYASRLNLQGLLADGTRADHHTPVRVLADHMVIGISTSNTHSLFVTAAGAVYSSGNNTHGALGDGSFVSSAVPVKVRASTTVVAASAGYHPSLFLHEAGSVLAVVSNDYGQLGLGYSGDNDEPYPVEVPFVEVITTVSAGRQRSICVERNGQLGNGILTNAPSPARMQMTAAVDYGFIEALELPGEKLWESGATRKTPRTAPWSSRSPARAACCAGSGRTPAAARVVAAGTAQVTMSMARPIEVDVSVISPTITHSDDSAAAAVVSVSHRQSCR</sequence>
<proteinExistence type="predicted"/>
<evidence type="ECO:0000256" key="1">
    <source>
        <dbReference type="PROSITE-ProRule" id="PRU00235"/>
    </source>
</evidence>
<keyword evidence="4" id="KW-1185">Reference proteome</keyword>
<feature type="compositionally biased region" description="Polar residues" evidence="2">
    <location>
        <begin position="11"/>
        <end position="24"/>
    </location>
</feature>
<dbReference type="AlphaFoldDB" id="A0AAE0GTQ8"/>
<dbReference type="PANTHER" id="PTHR45982:SF1">
    <property type="entry name" value="REGULATOR OF CHROMOSOME CONDENSATION"/>
    <property type="match status" value="1"/>
</dbReference>
<evidence type="ECO:0000313" key="3">
    <source>
        <dbReference type="EMBL" id="KAK3284259.1"/>
    </source>
</evidence>
<dbReference type="EMBL" id="LGRX02002391">
    <property type="protein sequence ID" value="KAK3284259.1"/>
    <property type="molecule type" value="Genomic_DNA"/>
</dbReference>
<feature type="compositionally biased region" description="Polar residues" evidence="2">
    <location>
        <begin position="290"/>
        <end position="303"/>
    </location>
</feature>